<gene>
    <name evidence="2" type="ORF">I316_02434</name>
</gene>
<dbReference type="Proteomes" id="UP000092666">
    <property type="component" value="Unassembled WGS sequence"/>
</dbReference>
<evidence type="ECO:0000313" key="3">
    <source>
        <dbReference type="Proteomes" id="UP000092666"/>
    </source>
</evidence>
<name>A0A1B9GY45_9TREE</name>
<reference evidence="3" key="2">
    <citation type="submission" date="2013-12" db="EMBL/GenBank/DDBJ databases">
        <title>Evolution of pathogenesis and genome organization in the Tremellales.</title>
        <authorList>
            <person name="Cuomo C."/>
            <person name="Litvintseva A."/>
            <person name="Heitman J."/>
            <person name="Chen Y."/>
            <person name="Sun S."/>
            <person name="Springer D."/>
            <person name="Dromer F."/>
            <person name="Young S."/>
            <person name="Zeng Q."/>
            <person name="Chapman S."/>
            <person name="Gujja S."/>
            <person name="Saif S."/>
            <person name="Birren B."/>
        </authorList>
    </citation>
    <scope>NUCLEOTIDE SEQUENCE [LARGE SCALE GENOMIC DNA]</scope>
    <source>
        <strain evidence="3">BCC8398</strain>
    </source>
</reference>
<sequence>MQSVVDAAKSAATTATNLATSAATTAASYTGLAGGHSHAEEHTAGAGASGSTGGAAALPEDAEPSEVRKMDSEGLAVFEEEGVRHEVLVKINKLAIEDARHGLKEVAALDLVGPDGVKKGIQYYHPQRYFTVTRPSGIAYIGEIEIEDGKSIHVRCNKAGTGNKATFHSIDTRPSEEGGAVFKTGEPLSWFDY</sequence>
<dbReference type="OrthoDB" id="2429551at2759"/>
<keyword evidence="3" id="KW-1185">Reference proteome</keyword>
<dbReference type="AlphaFoldDB" id="A0A1B9GY45"/>
<proteinExistence type="predicted"/>
<evidence type="ECO:0000256" key="1">
    <source>
        <dbReference type="SAM" id="MobiDB-lite"/>
    </source>
</evidence>
<reference evidence="2 3" key="1">
    <citation type="submission" date="2013-07" db="EMBL/GenBank/DDBJ databases">
        <title>The Genome Sequence of Cryptococcus heveanensis BCC8398.</title>
        <authorList>
            <consortium name="The Broad Institute Genome Sequencing Platform"/>
            <person name="Cuomo C."/>
            <person name="Litvintseva A."/>
            <person name="Chen Y."/>
            <person name="Heitman J."/>
            <person name="Sun S."/>
            <person name="Springer D."/>
            <person name="Dromer F."/>
            <person name="Young S.K."/>
            <person name="Zeng Q."/>
            <person name="Gargeya S."/>
            <person name="Fitzgerald M."/>
            <person name="Abouelleil A."/>
            <person name="Alvarado L."/>
            <person name="Berlin A.M."/>
            <person name="Chapman S.B."/>
            <person name="Dewar J."/>
            <person name="Goldberg J."/>
            <person name="Griggs A."/>
            <person name="Gujja S."/>
            <person name="Hansen M."/>
            <person name="Howarth C."/>
            <person name="Imamovic A."/>
            <person name="Larimer J."/>
            <person name="McCowan C."/>
            <person name="Murphy C."/>
            <person name="Pearson M."/>
            <person name="Priest M."/>
            <person name="Roberts A."/>
            <person name="Saif S."/>
            <person name="Shea T."/>
            <person name="Sykes S."/>
            <person name="Wortman J."/>
            <person name="Nusbaum C."/>
            <person name="Birren B."/>
        </authorList>
    </citation>
    <scope>NUCLEOTIDE SEQUENCE [LARGE SCALE GENOMIC DNA]</scope>
    <source>
        <strain evidence="2 3">BCC8398</strain>
    </source>
</reference>
<protein>
    <submittedName>
        <fullName evidence="2">Uncharacterized protein</fullName>
    </submittedName>
</protein>
<dbReference type="EMBL" id="KI669497">
    <property type="protein sequence ID" value="OCF35939.1"/>
    <property type="molecule type" value="Genomic_DNA"/>
</dbReference>
<evidence type="ECO:0000313" key="2">
    <source>
        <dbReference type="EMBL" id="OCF35939.1"/>
    </source>
</evidence>
<feature type="region of interest" description="Disordered" evidence="1">
    <location>
        <begin position="33"/>
        <end position="70"/>
    </location>
</feature>
<accession>A0A1B9GY45</accession>
<organism evidence="2 3">
    <name type="scientific">Kwoniella heveanensis BCC8398</name>
    <dbReference type="NCBI Taxonomy" id="1296120"/>
    <lineage>
        <taxon>Eukaryota</taxon>
        <taxon>Fungi</taxon>
        <taxon>Dikarya</taxon>
        <taxon>Basidiomycota</taxon>
        <taxon>Agaricomycotina</taxon>
        <taxon>Tremellomycetes</taxon>
        <taxon>Tremellales</taxon>
        <taxon>Cryptococcaceae</taxon>
        <taxon>Kwoniella</taxon>
    </lineage>
</organism>